<dbReference type="RefSeq" id="WP_075860274.1">
    <property type="nucleotide sequence ID" value="NZ_BDJK01000059.1"/>
</dbReference>
<dbReference type="Proteomes" id="UP000187485">
    <property type="component" value="Unassembled WGS sequence"/>
</dbReference>
<dbReference type="OrthoDB" id="2293175at2"/>
<protein>
    <submittedName>
        <fullName evidence="2">Zinc ribbon domain-containing protein</fullName>
    </submittedName>
</protein>
<reference evidence="3" key="1">
    <citation type="submission" date="2016-12" db="EMBL/GenBank/DDBJ databases">
        <title>Draft Genome Sequences od Carboxydothermus pertinax and islandicus, Hydrogenogenic Carboxydotrophic Bacteria.</title>
        <authorList>
            <person name="Fukuyama Y."/>
            <person name="Ohmae K."/>
            <person name="Yoneda Y."/>
            <person name="Yoshida T."/>
            <person name="Sako Y."/>
        </authorList>
    </citation>
    <scope>NUCLEOTIDE SEQUENCE [LARGE SCALE GENOMIC DNA]</scope>
    <source>
        <strain evidence="3">Ug1</strain>
    </source>
</reference>
<evidence type="ECO:0000313" key="3">
    <source>
        <dbReference type="Proteomes" id="UP000187485"/>
    </source>
</evidence>
<proteinExistence type="predicted"/>
<feature type="transmembrane region" description="Helical" evidence="1">
    <location>
        <begin position="64"/>
        <end position="87"/>
    </location>
</feature>
<comment type="caution">
    <text evidence="2">The sequence shown here is derived from an EMBL/GenBank/DDBJ whole genome shotgun (WGS) entry which is preliminary data.</text>
</comment>
<gene>
    <name evidence="2" type="ORF">cpu_23840</name>
</gene>
<keyword evidence="1" id="KW-1133">Transmembrane helix</keyword>
<keyword evidence="1" id="KW-0812">Transmembrane</keyword>
<evidence type="ECO:0000256" key="1">
    <source>
        <dbReference type="SAM" id="Phobius"/>
    </source>
</evidence>
<keyword evidence="3" id="KW-1185">Reference proteome</keyword>
<sequence length="143" mass="16115">MVSQTSPLCPYCGFLNEEGVKICKNCGNNLDLNQVIIDPAAAMWQGVHVSRRLLDKPLSSKPGVIRGLIFMGILWLIVCIFTFSQFIKSLKEMLGVRESIEIILSEGLNELLLLGFTVLITYFWLKVAKKIFTGKNKKGFFEK</sequence>
<organism evidence="2 3">
    <name type="scientific">Carboxydothermus pertinax</name>
    <dbReference type="NCBI Taxonomy" id="870242"/>
    <lineage>
        <taxon>Bacteria</taxon>
        <taxon>Bacillati</taxon>
        <taxon>Bacillota</taxon>
        <taxon>Clostridia</taxon>
        <taxon>Thermoanaerobacterales</taxon>
        <taxon>Thermoanaerobacteraceae</taxon>
        <taxon>Carboxydothermus</taxon>
    </lineage>
</organism>
<dbReference type="STRING" id="870242.cpu_23840"/>
<keyword evidence="1" id="KW-0472">Membrane</keyword>
<dbReference type="AlphaFoldDB" id="A0A1L8CYC9"/>
<feature type="transmembrane region" description="Helical" evidence="1">
    <location>
        <begin position="107"/>
        <end position="125"/>
    </location>
</feature>
<accession>A0A1L8CYC9</accession>
<evidence type="ECO:0000313" key="2">
    <source>
        <dbReference type="EMBL" id="GAV23874.1"/>
    </source>
</evidence>
<name>A0A1L8CYC9_9THEO</name>
<dbReference type="EMBL" id="BDJK01000059">
    <property type="protein sequence ID" value="GAV23874.1"/>
    <property type="molecule type" value="Genomic_DNA"/>
</dbReference>